<dbReference type="SUPFAM" id="SSF109854">
    <property type="entry name" value="DinB/YfiT-like putative metalloenzymes"/>
    <property type="match status" value="1"/>
</dbReference>
<evidence type="ECO:0000256" key="1">
    <source>
        <dbReference type="ARBA" id="ARBA00008635"/>
    </source>
</evidence>
<dbReference type="Proteomes" id="UP000198623">
    <property type="component" value="Unassembled WGS sequence"/>
</dbReference>
<dbReference type="Pfam" id="PF05163">
    <property type="entry name" value="DinB"/>
    <property type="match status" value="1"/>
</dbReference>
<evidence type="ECO:0000313" key="4">
    <source>
        <dbReference type="Proteomes" id="UP000198623"/>
    </source>
</evidence>
<evidence type="ECO:0000313" key="3">
    <source>
        <dbReference type="EMBL" id="SFG37993.1"/>
    </source>
</evidence>
<evidence type="ECO:0000256" key="2">
    <source>
        <dbReference type="ARBA" id="ARBA00022723"/>
    </source>
</evidence>
<dbReference type="EMBL" id="FOOU01000006">
    <property type="protein sequence ID" value="SFG37993.1"/>
    <property type="molecule type" value="Genomic_DNA"/>
</dbReference>
<dbReference type="InterPro" id="IPR007837">
    <property type="entry name" value="DinB"/>
</dbReference>
<keyword evidence="2" id="KW-0479">Metal-binding</keyword>
<protein>
    <submittedName>
        <fullName evidence="3">DinB family protein</fullName>
    </submittedName>
</protein>
<accession>A0A1I2RD61</accession>
<comment type="similarity">
    <text evidence="1">Belongs to the DinB family.</text>
</comment>
<reference evidence="4" key="1">
    <citation type="submission" date="2016-10" db="EMBL/GenBank/DDBJ databases">
        <authorList>
            <person name="Varghese N."/>
            <person name="Submissions S."/>
        </authorList>
    </citation>
    <scope>NUCLEOTIDE SEQUENCE [LARGE SCALE GENOMIC DNA]</scope>
    <source>
        <strain evidence="4">CGMCC 1.10971</strain>
    </source>
</reference>
<organism evidence="3 4">
    <name type="scientific">Neptunomonas qingdaonensis</name>
    <dbReference type="NCBI Taxonomy" id="1045558"/>
    <lineage>
        <taxon>Bacteria</taxon>
        <taxon>Pseudomonadati</taxon>
        <taxon>Pseudomonadota</taxon>
        <taxon>Gammaproteobacteria</taxon>
        <taxon>Oceanospirillales</taxon>
        <taxon>Oceanospirillaceae</taxon>
        <taxon>Neptunomonas</taxon>
    </lineage>
</organism>
<dbReference type="Gene3D" id="1.20.120.450">
    <property type="entry name" value="dinb family like domain"/>
    <property type="match status" value="1"/>
</dbReference>
<dbReference type="GO" id="GO:0046872">
    <property type="term" value="F:metal ion binding"/>
    <property type="evidence" value="ECO:0007669"/>
    <property type="project" value="UniProtKB-KW"/>
</dbReference>
<dbReference type="STRING" id="1045558.SAMN05216175_10647"/>
<dbReference type="RefSeq" id="WP_090727635.1">
    <property type="nucleotide sequence ID" value="NZ_FOOU01000006.1"/>
</dbReference>
<sequence>MQKVIDSSLEVFDQLISFIDSIDDDIYQTHSRPLFDSNIGQHLRHILDIYQALIRNKQDTIIDYDIRLRGIPLESNRRDAIITLNTIRQWLTQLTPDDMNRSVSISTEVAISEKHSAIFQTSFGRELFFASNHTIHHLALMVTLAKVLGWRAINDYGVAPATATYLREQQSAQNQHDGVNQ</sequence>
<name>A0A1I2RD61_9GAMM</name>
<dbReference type="AlphaFoldDB" id="A0A1I2RD61"/>
<dbReference type="OrthoDB" id="1162179at2"/>
<dbReference type="PANTHER" id="PTHR39473">
    <property type="match status" value="1"/>
</dbReference>
<proteinExistence type="inferred from homology"/>
<keyword evidence="4" id="KW-1185">Reference proteome</keyword>
<dbReference type="PANTHER" id="PTHR39473:SF1">
    <property type="entry name" value="DINB-LIKE DOMAIN-CONTAINING PROTEIN"/>
    <property type="match status" value="1"/>
</dbReference>
<gene>
    <name evidence="3" type="ORF">SAMN05216175_10647</name>
</gene>
<dbReference type="InterPro" id="IPR034660">
    <property type="entry name" value="DinB/YfiT-like"/>
</dbReference>